<dbReference type="KEGG" id="gem:GM21_0437"/>
<name>C6DZ16_GEOSM</name>
<proteinExistence type="predicted"/>
<sequence>MNKVMKVVVVAISVFLLTLPAYAESAQEQGAQETARVEVGQEAAKAEAKPETAKAEAKPESAKAEAPREPAKEQTKGLDEQVQEIKADVLSIATQLSRLEEKLLYPSDTQIAIFVSVAGAEKFRLDAVAVELDGKPVAHHLYTFKELEALQKGGVQRIHVGNAMTGEHPLQVKVMGKTEGGSDFQRTESFKVAKGIGPKLVEVVLTGSKTITVKDW</sequence>
<feature type="signal peptide" evidence="2">
    <location>
        <begin position="1"/>
        <end position="23"/>
    </location>
</feature>
<dbReference type="eggNOG" id="ENOG5032REP">
    <property type="taxonomic scope" value="Bacteria"/>
</dbReference>
<feature type="compositionally biased region" description="Basic and acidic residues" evidence="1">
    <location>
        <begin position="44"/>
        <end position="80"/>
    </location>
</feature>
<dbReference type="STRING" id="443144.GM21_0437"/>
<gene>
    <name evidence="3" type="ordered locus">GM21_0437</name>
</gene>
<feature type="region of interest" description="Disordered" evidence="1">
    <location>
        <begin position="33"/>
        <end position="80"/>
    </location>
</feature>
<evidence type="ECO:0000256" key="1">
    <source>
        <dbReference type="SAM" id="MobiDB-lite"/>
    </source>
</evidence>
<evidence type="ECO:0000313" key="3">
    <source>
        <dbReference type="EMBL" id="ACT16517.1"/>
    </source>
</evidence>
<feature type="chain" id="PRO_5002964345" description="AraC family transcriptional regulator" evidence="2">
    <location>
        <begin position="24"/>
        <end position="216"/>
    </location>
</feature>
<evidence type="ECO:0000256" key="2">
    <source>
        <dbReference type="SAM" id="SignalP"/>
    </source>
</evidence>
<protein>
    <recommendedName>
        <fullName evidence="4">AraC family transcriptional regulator</fullName>
    </recommendedName>
</protein>
<evidence type="ECO:0008006" key="4">
    <source>
        <dbReference type="Google" id="ProtNLM"/>
    </source>
</evidence>
<dbReference type="AlphaFoldDB" id="C6DZ16"/>
<organism evidence="3">
    <name type="scientific">Geobacter sp. (strain M21)</name>
    <dbReference type="NCBI Taxonomy" id="443144"/>
    <lineage>
        <taxon>Bacteria</taxon>
        <taxon>Pseudomonadati</taxon>
        <taxon>Thermodesulfobacteriota</taxon>
        <taxon>Desulfuromonadia</taxon>
        <taxon>Geobacterales</taxon>
        <taxon>Geobacteraceae</taxon>
        <taxon>Geobacter</taxon>
    </lineage>
</organism>
<keyword evidence="2" id="KW-0732">Signal</keyword>
<dbReference type="EMBL" id="CP001661">
    <property type="protein sequence ID" value="ACT16517.1"/>
    <property type="molecule type" value="Genomic_DNA"/>
</dbReference>
<reference evidence="3" key="1">
    <citation type="submission" date="2009-07" db="EMBL/GenBank/DDBJ databases">
        <title>Complete sequence of Geobacter sp. M21.</title>
        <authorList>
            <consortium name="US DOE Joint Genome Institute"/>
            <person name="Lucas S."/>
            <person name="Copeland A."/>
            <person name="Lapidus A."/>
            <person name="Glavina del Rio T."/>
            <person name="Dalin E."/>
            <person name="Tice H."/>
            <person name="Bruce D."/>
            <person name="Goodwin L."/>
            <person name="Pitluck S."/>
            <person name="Saunders E."/>
            <person name="Brettin T."/>
            <person name="Detter J.C."/>
            <person name="Han C."/>
            <person name="Larimer F."/>
            <person name="Land M."/>
            <person name="Hauser L."/>
            <person name="Kyrpides N."/>
            <person name="Ovchinnikova G."/>
            <person name="Lovley D."/>
        </authorList>
    </citation>
    <scope>NUCLEOTIDE SEQUENCE [LARGE SCALE GENOMIC DNA]</scope>
    <source>
        <strain evidence="3">M21</strain>
    </source>
</reference>
<dbReference type="HOGENOM" id="CLU_118985_1_0_7"/>
<dbReference type="OrthoDB" id="5395931at2"/>
<accession>C6DZ16</accession>